<dbReference type="Pfam" id="PF09611">
    <property type="entry name" value="Cas_Csy1"/>
    <property type="match status" value="1"/>
</dbReference>
<dbReference type="InterPro" id="IPR013397">
    <property type="entry name" value="CRISPR-assoc_prot_Csy1"/>
</dbReference>
<protein>
    <submittedName>
        <fullName evidence="1">Type I-F CRISPR-associated protein Csy1</fullName>
    </submittedName>
</protein>
<dbReference type="EMBL" id="MNAN01000037">
    <property type="protein sequence ID" value="OHU93629.1"/>
    <property type="molecule type" value="Genomic_DNA"/>
</dbReference>
<keyword evidence="2" id="KW-1185">Reference proteome</keyword>
<name>A0A1S1N0W6_9GAMM</name>
<sequence length="430" mass="48977">MIDKAVDAFFKERKAAWLKKNIKASMLGDEIQQTHMECESVFSLQNWLPNAAKRAGQISISTHPCTFSHPSARKNKNGYVSSIIAKSEASNDGFLRSGNVEVVADALGNAAALDVYKFLTLVLEDGQTLLQHLEQDTDLAQRLFRTTPMHEASDYDALKEGFLAMTAPSKEVVTSSKIKQVYFPLTAKNSDDVSYHQLSLLTASGILFALRKRLDTMRFGDEIKLAREQRKANLAHPTHCEISNLTTIGYGGTKPQNISVLNNQNGGKAHLLMSMPPKLQRRDLHFPRSDFFAQVVRYRHCQAQFKALDVLYRLPNEHFNNMHTRAKRDELYQSVIDHVIEKMYLIREVAVQQYVATSSGLAQAQRVWLCPEHDQQRFETDSWLDEICDAIVNFMFHGYEKTLGNKAVKLSYAERQHMKQVVHDNKEFLR</sequence>
<dbReference type="RefSeq" id="WP_070993783.1">
    <property type="nucleotide sequence ID" value="NZ_CBCSHD010000006.1"/>
</dbReference>
<dbReference type="OrthoDB" id="9815616at2"/>
<evidence type="ECO:0000313" key="1">
    <source>
        <dbReference type="EMBL" id="OHU93629.1"/>
    </source>
</evidence>
<gene>
    <name evidence="1" type="ORF">BIW53_20035</name>
</gene>
<dbReference type="AlphaFoldDB" id="A0A1S1N0W6"/>
<evidence type="ECO:0000313" key="2">
    <source>
        <dbReference type="Proteomes" id="UP000180253"/>
    </source>
</evidence>
<proteinExistence type="predicted"/>
<dbReference type="NCBIfam" id="TIGR02564">
    <property type="entry name" value="cas_Csy1"/>
    <property type="match status" value="1"/>
</dbReference>
<organism evidence="1 2">
    <name type="scientific">Pseudoalteromonas byunsanensis</name>
    <dbReference type="NCBI Taxonomy" id="327939"/>
    <lineage>
        <taxon>Bacteria</taxon>
        <taxon>Pseudomonadati</taxon>
        <taxon>Pseudomonadota</taxon>
        <taxon>Gammaproteobacteria</taxon>
        <taxon>Alteromonadales</taxon>
        <taxon>Pseudoalteromonadaceae</taxon>
        <taxon>Pseudoalteromonas</taxon>
    </lineage>
</organism>
<accession>A0A1S1N0W6</accession>
<dbReference type="Proteomes" id="UP000180253">
    <property type="component" value="Unassembled WGS sequence"/>
</dbReference>
<reference evidence="1 2" key="1">
    <citation type="submission" date="2016-10" db="EMBL/GenBank/DDBJ databases">
        <title>Pseudoalteromonas amylolytica sp. nov., isolated from the surface seawater.</title>
        <authorList>
            <person name="Wu Y.-H."/>
            <person name="Cheng H."/>
            <person name="Jin X.-B."/>
            <person name="Wang C.-S."/>
            <person name="Xu X.-W."/>
        </authorList>
    </citation>
    <scope>NUCLEOTIDE SEQUENCE [LARGE SCALE GENOMIC DNA]</scope>
    <source>
        <strain evidence="1 2">JCM 12483</strain>
    </source>
</reference>
<comment type="caution">
    <text evidence="1">The sequence shown here is derived from an EMBL/GenBank/DDBJ whole genome shotgun (WGS) entry which is preliminary data.</text>
</comment>
<dbReference type="STRING" id="327939.BIW53_20035"/>